<dbReference type="RefSeq" id="WP_013458422.1">
    <property type="nucleotide sequence ID" value="NC_014761.1"/>
</dbReference>
<gene>
    <name evidence="2" type="ordered locus">Ocepr_1800</name>
</gene>
<reference evidence="3" key="1">
    <citation type="submission" date="2010-11" db="EMBL/GenBank/DDBJ databases">
        <title>The complete sequence of chromosome of Oceanithermus profundus DSM 14977.</title>
        <authorList>
            <consortium name="US DOE Joint Genome Institute (JGI-PGF)"/>
            <person name="Lucas S."/>
            <person name="Copeland A."/>
            <person name="Lapidus A."/>
            <person name="Bruce D."/>
            <person name="Goodwin L."/>
            <person name="Pitluck S."/>
            <person name="Kyrpides N."/>
            <person name="Mavromatis K."/>
            <person name="Pagani I."/>
            <person name="Ivanova N."/>
            <person name="Zhang X."/>
            <person name="Brettin T."/>
            <person name="Detter J.C."/>
            <person name="Tapia R."/>
            <person name="Han C."/>
            <person name="Land M."/>
            <person name="Hauser L."/>
            <person name="Markowitz V."/>
            <person name="Cheng J.-F."/>
            <person name="Hugenholtz P."/>
            <person name="Woyke T."/>
            <person name="Wu D."/>
            <person name="Tindall B."/>
            <person name="Faehnrich R."/>
            <person name="Brambilla E."/>
            <person name="Klenk H.-P."/>
            <person name="Eisen J.A."/>
        </authorList>
    </citation>
    <scope>NUCLEOTIDE SEQUENCE [LARGE SCALE GENOMIC DNA]</scope>
    <source>
        <strain evidence="3">DSM 14977 / NBRC 100410 / VKM B-2274 / 506</strain>
    </source>
</reference>
<dbReference type="AlphaFoldDB" id="E4U9T8"/>
<dbReference type="STRING" id="670487.Ocepr_1800"/>
<dbReference type="EMBL" id="CP002361">
    <property type="protein sequence ID" value="ADR37252.1"/>
    <property type="molecule type" value="Genomic_DNA"/>
</dbReference>
<dbReference type="OrthoDB" id="9837139at2"/>
<dbReference type="KEGG" id="opr:Ocepr_1800"/>
<accession>E4U9T8</accession>
<evidence type="ECO:0000313" key="3">
    <source>
        <dbReference type="Proteomes" id="UP000008722"/>
    </source>
</evidence>
<feature type="signal peptide" evidence="1">
    <location>
        <begin position="1"/>
        <end position="20"/>
    </location>
</feature>
<dbReference type="Proteomes" id="UP000008722">
    <property type="component" value="Chromosome"/>
</dbReference>
<protein>
    <submittedName>
        <fullName evidence="2">Uncharacterized protein</fullName>
    </submittedName>
</protein>
<evidence type="ECO:0000313" key="2">
    <source>
        <dbReference type="EMBL" id="ADR37252.1"/>
    </source>
</evidence>
<feature type="chain" id="PRO_5003190385" evidence="1">
    <location>
        <begin position="21"/>
        <end position="170"/>
    </location>
</feature>
<sequence length="170" mass="18549" precursor="true">MKARMLGVGLVLLMAAFAQVTVQPVADPGLIDDDTIAGFPLLTRMPWDREAYRLQLDRPRTVTVEYWLNGRKLGAKSKAFEAGPLVVATGYRLEQNSGCSLFWSVTMKGADAAAQKIACLEIAPIFPPSLILRGALPDAVEPGQTYLLAWLRYTDALSRTGDLVVTLVLE</sequence>
<keyword evidence="1" id="KW-0732">Signal</keyword>
<evidence type="ECO:0000256" key="1">
    <source>
        <dbReference type="SAM" id="SignalP"/>
    </source>
</evidence>
<keyword evidence="3" id="KW-1185">Reference proteome</keyword>
<dbReference type="HOGENOM" id="CLU_1569121_0_0_0"/>
<name>E4U9T8_OCEP5</name>
<proteinExistence type="predicted"/>
<organism evidence="2 3">
    <name type="scientific">Oceanithermus profundus (strain DSM 14977 / NBRC 100410 / VKM B-2274 / 506)</name>
    <dbReference type="NCBI Taxonomy" id="670487"/>
    <lineage>
        <taxon>Bacteria</taxon>
        <taxon>Thermotogati</taxon>
        <taxon>Deinococcota</taxon>
        <taxon>Deinococci</taxon>
        <taxon>Thermales</taxon>
        <taxon>Thermaceae</taxon>
        <taxon>Oceanithermus</taxon>
    </lineage>
</organism>
<reference evidence="2 3" key="2">
    <citation type="journal article" date="2011" name="Stand. Genomic Sci.">
        <title>Complete genome sequence of Oceanithermus profundus type strain (506).</title>
        <authorList>
            <person name="Pati A."/>
            <person name="Zhang X."/>
            <person name="Lapidus A."/>
            <person name="Nolan M."/>
            <person name="Lucas S."/>
            <person name="Del Rio T.G."/>
            <person name="Tice H."/>
            <person name="Cheng J.F."/>
            <person name="Tapia R."/>
            <person name="Han C."/>
            <person name="Goodwin L."/>
            <person name="Pitluck S."/>
            <person name="Liolios K."/>
            <person name="Pagani I."/>
            <person name="Ivanova N."/>
            <person name="Mavromatis K."/>
            <person name="Chen A."/>
            <person name="Palaniappan K."/>
            <person name="Hauser L."/>
            <person name="Jeffries C.D."/>
            <person name="Brambilla E.M."/>
            <person name="Rohl A."/>
            <person name="Mwirichia R."/>
            <person name="Rohde M."/>
            <person name="Tindall B.J."/>
            <person name="Sikorski J."/>
            <person name="Wirth R."/>
            <person name="Goker M."/>
            <person name="Woyke T."/>
            <person name="Detter J.C."/>
            <person name="Bristow J."/>
            <person name="Eisen J.A."/>
            <person name="Markowitz V."/>
            <person name="Hugenholtz P."/>
            <person name="Kyrpides N.C."/>
            <person name="Klenk H.P."/>
            <person name="Land M."/>
        </authorList>
    </citation>
    <scope>NUCLEOTIDE SEQUENCE [LARGE SCALE GENOMIC DNA]</scope>
    <source>
        <strain evidence="3">DSM 14977 / NBRC 100410 / VKM B-2274 / 506</strain>
    </source>
</reference>